<dbReference type="AlphaFoldDB" id="A0AB38XRR4"/>
<evidence type="ECO:0000313" key="5">
    <source>
        <dbReference type="Proteomes" id="UP001211044"/>
    </source>
</evidence>
<evidence type="ECO:0000256" key="1">
    <source>
        <dbReference type="ARBA" id="ARBA00043967"/>
    </source>
</evidence>
<dbReference type="Proteomes" id="UP001211044">
    <property type="component" value="Chromosome"/>
</dbReference>
<dbReference type="SUPFAM" id="SSF101960">
    <property type="entry name" value="Stabilizer of iron transporter SufD"/>
    <property type="match status" value="1"/>
</dbReference>
<dbReference type="NCBIfam" id="TIGR01981">
    <property type="entry name" value="sufD"/>
    <property type="match status" value="1"/>
</dbReference>
<dbReference type="InterPro" id="IPR055346">
    <property type="entry name" value="Fe-S_cluster_assembly_SufBD"/>
</dbReference>
<dbReference type="InterPro" id="IPR000825">
    <property type="entry name" value="SUF_FeS_clus_asmbl_SufBD_core"/>
</dbReference>
<feature type="compositionally biased region" description="Polar residues" evidence="2">
    <location>
        <begin position="14"/>
        <end position="23"/>
    </location>
</feature>
<dbReference type="PANTHER" id="PTHR43575">
    <property type="entry name" value="PROTEIN ABCI7, CHLOROPLASTIC"/>
    <property type="match status" value="1"/>
</dbReference>
<name>A0AB38XRR4_9ACTO</name>
<organism evidence="4 5">
    <name type="scientific">Winkia neuii subsp. anitrata</name>
    <dbReference type="NCBI Taxonomy" id="29318"/>
    <lineage>
        <taxon>Bacteria</taxon>
        <taxon>Bacillati</taxon>
        <taxon>Actinomycetota</taxon>
        <taxon>Actinomycetes</taxon>
        <taxon>Actinomycetales</taxon>
        <taxon>Actinomycetaceae</taxon>
        <taxon>Winkia</taxon>
    </lineage>
</organism>
<dbReference type="KEGG" id="wne:PIG85_04885"/>
<dbReference type="RefSeq" id="WP_101485670.1">
    <property type="nucleotide sequence ID" value="NZ_CP116394.1"/>
</dbReference>
<protein>
    <submittedName>
        <fullName evidence="4">Fe-S cluster assembly protein SufD</fullName>
    </submittedName>
</protein>
<evidence type="ECO:0000259" key="3">
    <source>
        <dbReference type="Pfam" id="PF01458"/>
    </source>
</evidence>
<dbReference type="GO" id="GO:0016226">
    <property type="term" value="P:iron-sulfur cluster assembly"/>
    <property type="evidence" value="ECO:0007669"/>
    <property type="project" value="InterPro"/>
</dbReference>
<dbReference type="InterPro" id="IPR037284">
    <property type="entry name" value="SUF_FeS_clus_asmbl_SufBD_sf"/>
</dbReference>
<feature type="region of interest" description="Disordered" evidence="2">
    <location>
        <begin position="1"/>
        <end position="38"/>
    </location>
</feature>
<evidence type="ECO:0000256" key="2">
    <source>
        <dbReference type="SAM" id="MobiDB-lite"/>
    </source>
</evidence>
<evidence type="ECO:0000313" key="4">
    <source>
        <dbReference type="EMBL" id="WCE46984.1"/>
    </source>
</evidence>
<dbReference type="InterPro" id="IPR011542">
    <property type="entry name" value="SUF_FeS_clus_asmbl_SufD"/>
</dbReference>
<sequence>MKTDHSKAVLASEGISQQQSKVASSRADRESSFEVADFPVPTGREEDWRFTPLDLVSELFDENISGPAPKVSISEGDEGQIKLTHVDADKHQPLVGKPGDRTAVVAWNASREVSTLEVAEGIEASSPIVAEVEGDSLSPAASHLVIKAGKNSSSTMVLRHSGSACVTQTVEVDVADGANLTLVSVQEWDEKSTHASNHRIRIGRDASLKHVVITLGGKTVRICSDVEYAAPGGEVNMLGVYYTDAHQHHEHRLFVDHGPKNCYSRVAYKGALQGKGAHSVWIGDVLIGAEAFGTDSYELNRNLVLSKGAMADSVPNLEIENGEIEGAGHASTTGRFDDEHLFYLMSRGIDEDTARRLVVRGFFAELIKQIGVPSIEEHLMEKIEEELNQGEAL</sequence>
<proteinExistence type="inferred from homology"/>
<dbReference type="EMBL" id="CP116394">
    <property type="protein sequence ID" value="WCE46984.1"/>
    <property type="molecule type" value="Genomic_DNA"/>
</dbReference>
<feature type="domain" description="SUF system FeS cluster assembly SufBD core" evidence="3">
    <location>
        <begin position="139"/>
        <end position="362"/>
    </location>
</feature>
<comment type="similarity">
    <text evidence="1">Belongs to the iron-sulfur cluster assembly SufBD family.</text>
</comment>
<dbReference type="PANTHER" id="PTHR43575:SF1">
    <property type="entry name" value="PROTEIN ABCI7, CHLOROPLASTIC"/>
    <property type="match status" value="1"/>
</dbReference>
<reference evidence="4" key="1">
    <citation type="submission" date="2023-01" db="EMBL/GenBank/DDBJ databases">
        <title>Comparative Genomic Analysis of the Clinically-Derived Winkia Strain NY0527 Provides Evidence into the Taxonomic Reassignment of Winkia neuii and Characterizes Their Virulence Traits.</title>
        <authorList>
            <person name="Cai X."/>
            <person name="Peng Y."/>
            <person name="Li M."/>
            <person name="Qiu Y."/>
            <person name="Wang Y."/>
            <person name="Xu L."/>
            <person name="Hou Q."/>
        </authorList>
    </citation>
    <scope>NUCLEOTIDE SEQUENCE</scope>
    <source>
        <strain evidence="4">NY0527</strain>
    </source>
</reference>
<accession>A0AB38XRR4</accession>
<gene>
    <name evidence="4" type="primary">sufD</name>
    <name evidence="4" type="ORF">PIG85_04885</name>
</gene>
<dbReference type="Pfam" id="PF01458">
    <property type="entry name" value="SUFBD_core"/>
    <property type="match status" value="1"/>
</dbReference>